<evidence type="ECO:0000313" key="2">
    <source>
        <dbReference type="EMBL" id="SMF63521.1"/>
    </source>
</evidence>
<dbReference type="GO" id="GO:0003677">
    <property type="term" value="F:DNA binding"/>
    <property type="evidence" value="ECO:0007669"/>
    <property type="project" value="UniProtKB-KW"/>
</dbReference>
<dbReference type="Gene3D" id="1.10.260.40">
    <property type="entry name" value="lambda repressor-like DNA-binding domains"/>
    <property type="match status" value="1"/>
</dbReference>
<dbReference type="EMBL" id="FXAH01000013">
    <property type="protein sequence ID" value="SMF63521.1"/>
    <property type="molecule type" value="Genomic_DNA"/>
</dbReference>
<dbReference type="RefSeq" id="WP_085229358.1">
    <property type="nucleotide sequence ID" value="NZ_BSQD01000007.1"/>
</dbReference>
<dbReference type="PROSITE" id="PS50943">
    <property type="entry name" value="HTH_CROC1"/>
    <property type="match status" value="1"/>
</dbReference>
<dbReference type="AlphaFoldDB" id="A0A1X7G3P8"/>
<evidence type="ECO:0000259" key="1">
    <source>
        <dbReference type="PROSITE" id="PS50943"/>
    </source>
</evidence>
<dbReference type="SUPFAM" id="SSF47413">
    <property type="entry name" value="lambda repressor-like DNA-binding domains"/>
    <property type="match status" value="1"/>
</dbReference>
<dbReference type="OrthoDB" id="8720132at2"/>
<name>A0A1X7G3P8_TRICW</name>
<feature type="domain" description="HTH cro/C1-type" evidence="1">
    <location>
        <begin position="7"/>
        <end position="61"/>
    </location>
</feature>
<keyword evidence="3" id="KW-1185">Reference proteome</keyword>
<gene>
    <name evidence="2" type="ORF">SAMN06295900_113105</name>
</gene>
<protein>
    <submittedName>
        <fullName evidence="2">DNA-binding transcriptional regulator, XRE family</fullName>
    </submittedName>
</protein>
<dbReference type="GeneID" id="95553244"/>
<accession>A0A1X7G3P8</accession>
<dbReference type="Proteomes" id="UP000192911">
    <property type="component" value="Unassembled WGS sequence"/>
</dbReference>
<evidence type="ECO:0000313" key="3">
    <source>
        <dbReference type="Proteomes" id="UP000192911"/>
    </source>
</evidence>
<dbReference type="STRING" id="28094.SAMN06295900_113105"/>
<proteinExistence type="predicted"/>
<dbReference type="InterPro" id="IPR010982">
    <property type="entry name" value="Lambda_DNA-bd_dom_sf"/>
</dbReference>
<sequence>MSFVDQVKALLSRRGMSVTELGDLTGIARPNLSATLASKHDARSSTLDALAAGLDAQWVLVPKEHLAAVRQVLAGKGTGPDLQAPSAAEMFLKGRR</sequence>
<reference evidence="3" key="1">
    <citation type="submission" date="2017-04" db="EMBL/GenBank/DDBJ databases">
        <authorList>
            <person name="Varghese N."/>
            <person name="Submissions S."/>
        </authorList>
    </citation>
    <scope>NUCLEOTIDE SEQUENCE [LARGE SCALE GENOMIC DNA]</scope>
    <source>
        <strain evidence="3">Ballard 720</strain>
    </source>
</reference>
<organism evidence="2 3">
    <name type="scientific">Trinickia caryophylli</name>
    <name type="common">Paraburkholderia caryophylli</name>
    <dbReference type="NCBI Taxonomy" id="28094"/>
    <lineage>
        <taxon>Bacteria</taxon>
        <taxon>Pseudomonadati</taxon>
        <taxon>Pseudomonadota</taxon>
        <taxon>Betaproteobacteria</taxon>
        <taxon>Burkholderiales</taxon>
        <taxon>Burkholderiaceae</taxon>
        <taxon>Trinickia</taxon>
    </lineage>
</organism>
<dbReference type="CDD" id="cd00093">
    <property type="entry name" value="HTH_XRE"/>
    <property type="match status" value="1"/>
</dbReference>
<dbReference type="InterPro" id="IPR001387">
    <property type="entry name" value="Cro/C1-type_HTH"/>
</dbReference>
<keyword evidence="2" id="KW-0238">DNA-binding</keyword>